<sequence>MRYYMEDSTFWYLYKSEASGIVYPLEFGIKKLKVSDLCYEPDVVWSWCEKGCKNFNNAGGCPPASPLLKTLYSDSDTVWLIYCLFWSKYKHEKVAKSNNSAIHWKFQDAILARLLVNVGYALRTKFEGNFLSTGYCMGCPGKKCNYKLGHKFCRNPQKRTYSMEATGINVVETLKKTTGIEMFWYKKGQTDIPYMLKCIAYFPSINSNLTKDKLVGILNSMKSCHYEIGSSEYLHFLDSLK</sequence>
<dbReference type="AlphaFoldDB" id="A4J1W0"/>
<evidence type="ECO:0000313" key="1">
    <source>
        <dbReference type="EMBL" id="ABO49063.1"/>
    </source>
</evidence>
<evidence type="ECO:0000313" key="2">
    <source>
        <dbReference type="Proteomes" id="UP000001556"/>
    </source>
</evidence>
<dbReference type="EMBL" id="CP000612">
    <property type="protein sequence ID" value="ABO49063.1"/>
    <property type="molecule type" value="Genomic_DNA"/>
</dbReference>
<dbReference type="STRING" id="349161.Dred_0518"/>
<reference evidence="1 2" key="1">
    <citation type="submission" date="2007-03" db="EMBL/GenBank/DDBJ databases">
        <title>Complete sequence of Desulfotomaculum reducens MI-1.</title>
        <authorList>
            <consortium name="US DOE Joint Genome Institute"/>
            <person name="Copeland A."/>
            <person name="Lucas S."/>
            <person name="Lapidus A."/>
            <person name="Barry K."/>
            <person name="Detter J.C."/>
            <person name="Glavina del Rio T."/>
            <person name="Hammon N."/>
            <person name="Israni S."/>
            <person name="Dalin E."/>
            <person name="Tice H."/>
            <person name="Pitluck S."/>
            <person name="Sims D."/>
            <person name="Brettin T."/>
            <person name="Bruce D."/>
            <person name="Han C."/>
            <person name="Tapia R."/>
            <person name="Schmutz J."/>
            <person name="Larimer F."/>
            <person name="Land M."/>
            <person name="Hauser L."/>
            <person name="Kyrpides N."/>
            <person name="Kim E."/>
            <person name="Tebo B.M."/>
            <person name="Richardson P."/>
        </authorList>
    </citation>
    <scope>NUCLEOTIDE SEQUENCE [LARGE SCALE GENOMIC DNA]</scope>
    <source>
        <strain evidence="1 2">MI-1</strain>
    </source>
</reference>
<evidence type="ECO:0008006" key="3">
    <source>
        <dbReference type="Google" id="ProtNLM"/>
    </source>
</evidence>
<accession>A4J1W0</accession>
<proteinExistence type="predicted"/>
<gene>
    <name evidence="1" type="ordered locus">Dred_0518</name>
</gene>
<keyword evidence="2" id="KW-1185">Reference proteome</keyword>
<protein>
    <recommendedName>
        <fullName evidence="3">Metal-binding protein-like protein</fullName>
    </recommendedName>
</protein>
<dbReference type="HOGENOM" id="CLU_1150421_0_0_9"/>
<dbReference type="Proteomes" id="UP000001556">
    <property type="component" value="Chromosome"/>
</dbReference>
<dbReference type="KEGG" id="drm:Dred_0518"/>
<dbReference type="InterPro" id="IPR019271">
    <property type="entry name" value="DUF2284_metal-binding"/>
</dbReference>
<organism evidence="1 2">
    <name type="scientific">Desulforamulus reducens (strain ATCC BAA-1160 / DSM 100696 / MI-1)</name>
    <name type="common">Desulfotomaculum reducens</name>
    <dbReference type="NCBI Taxonomy" id="349161"/>
    <lineage>
        <taxon>Bacteria</taxon>
        <taxon>Bacillati</taxon>
        <taxon>Bacillota</taxon>
        <taxon>Clostridia</taxon>
        <taxon>Eubacteriales</taxon>
        <taxon>Peptococcaceae</taxon>
        <taxon>Desulforamulus</taxon>
    </lineage>
</organism>
<name>A4J1W0_DESRM</name>
<dbReference type="Pfam" id="PF10050">
    <property type="entry name" value="DUF2284"/>
    <property type="match status" value="1"/>
</dbReference>